<evidence type="ECO:0000313" key="3">
    <source>
        <dbReference type="Proteomes" id="UP001515480"/>
    </source>
</evidence>
<gene>
    <name evidence="2" type="ORF">AB1Y20_023402</name>
</gene>
<dbReference type="Proteomes" id="UP001515480">
    <property type="component" value="Unassembled WGS sequence"/>
</dbReference>
<feature type="compositionally biased region" description="Pro residues" evidence="1">
    <location>
        <begin position="1"/>
        <end position="13"/>
    </location>
</feature>
<keyword evidence="3" id="KW-1185">Reference proteome</keyword>
<comment type="caution">
    <text evidence="2">The sequence shown here is derived from an EMBL/GenBank/DDBJ whole genome shotgun (WGS) entry which is preliminary data.</text>
</comment>
<reference evidence="2 3" key="1">
    <citation type="journal article" date="2024" name="Science">
        <title>Giant polyketide synthase enzymes in the biosynthesis of giant marine polyether toxins.</title>
        <authorList>
            <person name="Fallon T.R."/>
            <person name="Shende V.V."/>
            <person name="Wierzbicki I.H."/>
            <person name="Pendleton A.L."/>
            <person name="Watervoot N.F."/>
            <person name="Auber R.P."/>
            <person name="Gonzalez D.J."/>
            <person name="Wisecaver J.H."/>
            <person name="Moore B.S."/>
        </authorList>
    </citation>
    <scope>NUCLEOTIDE SEQUENCE [LARGE SCALE GENOMIC DNA]</scope>
    <source>
        <strain evidence="2 3">12B1</strain>
    </source>
</reference>
<accession>A0AB34JG58</accession>
<name>A0AB34JG58_PRYPA</name>
<dbReference type="EMBL" id="JBGBPQ010000009">
    <property type="protein sequence ID" value="KAL1519913.1"/>
    <property type="molecule type" value="Genomic_DNA"/>
</dbReference>
<sequence>MSTPPPAPAPGPTPRATLGLEQPPAARVGSVRKAPVRPPARSGKVWKTVKVVKVLKDHATSPHVECLHCEAAFCGGATRIKEHILNKCACESDAFCVLKMELLKEAATEDKQTKQKTAQKEVIELVACEEKMAKEPNSAHQD</sequence>
<evidence type="ECO:0008006" key="4">
    <source>
        <dbReference type="Google" id="ProtNLM"/>
    </source>
</evidence>
<evidence type="ECO:0000256" key="1">
    <source>
        <dbReference type="SAM" id="MobiDB-lite"/>
    </source>
</evidence>
<organism evidence="2 3">
    <name type="scientific">Prymnesium parvum</name>
    <name type="common">Toxic golden alga</name>
    <dbReference type="NCBI Taxonomy" id="97485"/>
    <lineage>
        <taxon>Eukaryota</taxon>
        <taxon>Haptista</taxon>
        <taxon>Haptophyta</taxon>
        <taxon>Prymnesiophyceae</taxon>
        <taxon>Prymnesiales</taxon>
        <taxon>Prymnesiaceae</taxon>
        <taxon>Prymnesium</taxon>
    </lineage>
</organism>
<proteinExistence type="predicted"/>
<protein>
    <recommendedName>
        <fullName evidence="4">BED-type domain-containing protein</fullName>
    </recommendedName>
</protein>
<feature type="region of interest" description="Disordered" evidence="1">
    <location>
        <begin position="1"/>
        <end position="40"/>
    </location>
</feature>
<dbReference type="AlphaFoldDB" id="A0AB34JG58"/>
<evidence type="ECO:0000313" key="2">
    <source>
        <dbReference type="EMBL" id="KAL1519913.1"/>
    </source>
</evidence>